<dbReference type="RefSeq" id="XP_056558107.1">
    <property type="nucleotide sequence ID" value="XM_056695895.1"/>
</dbReference>
<dbReference type="EMBL" id="JAPZBS010000002">
    <property type="protein sequence ID" value="KAJ5380536.1"/>
    <property type="molecule type" value="Genomic_DNA"/>
</dbReference>
<gene>
    <name evidence="1" type="ORF">N7496_002964</name>
</gene>
<evidence type="ECO:0000313" key="2">
    <source>
        <dbReference type="Proteomes" id="UP001147782"/>
    </source>
</evidence>
<keyword evidence="2" id="KW-1185">Reference proteome</keyword>
<name>A0A9W9SL33_9EURO</name>
<evidence type="ECO:0000313" key="1">
    <source>
        <dbReference type="EMBL" id="KAJ5380536.1"/>
    </source>
</evidence>
<sequence length="239" mass="27004">MIKPIFSLNSSSDHLTQSEKDTLLLQRLERAIFPATIYLTDAPKTSYLPTSDTTPATLPILTIYHKPENKVYNHVLLPRSLHPILSIKYAPSRELEVQGTLVEKTYWVGFDLSCMHNYKETSDFITALDQMEIGGMAFIVDDPAQAPVKAFMMEITGVFRNEDDILASAKRQVNLLDKMVFGKYVTLGPEVLEWTEEEDGYKAACTPERFREYSSWGCEDESVSGSGSRKAFGLGIWFQ</sequence>
<dbReference type="AlphaFoldDB" id="A0A9W9SL33"/>
<proteinExistence type="predicted"/>
<organism evidence="1 2">
    <name type="scientific">Penicillium cataractarum</name>
    <dbReference type="NCBI Taxonomy" id="2100454"/>
    <lineage>
        <taxon>Eukaryota</taxon>
        <taxon>Fungi</taxon>
        <taxon>Dikarya</taxon>
        <taxon>Ascomycota</taxon>
        <taxon>Pezizomycotina</taxon>
        <taxon>Eurotiomycetes</taxon>
        <taxon>Eurotiomycetidae</taxon>
        <taxon>Eurotiales</taxon>
        <taxon>Aspergillaceae</taxon>
        <taxon>Penicillium</taxon>
    </lineage>
</organism>
<dbReference type="GeneID" id="81435072"/>
<protein>
    <submittedName>
        <fullName evidence="1">Uncharacterized protein</fullName>
    </submittedName>
</protein>
<reference evidence="1" key="1">
    <citation type="submission" date="2022-11" db="EMBL/GenBank/DDBJ databases">
        <authorList>
            <person name="Petersen C."/>
        </authorList>
    </citation>
    <scope>NUCLEOTIDE SEQUENCE</scope>
    <source>
        <strain evidence="1">IBT 29864</strain>
    </source>
</reference>
<dbReference type="OrthoDB" id="4363035at2759"/>
<reference evidence="1" key="2">
    <citation type="journal article" date="2023" name="IMA Fungus">
        <title>Comparative genomic study of the Penicillium genus elucidates a diverse pangenome and 15 lateral gene transfer events.</title>
        <authorList>
            <person name="Petersen C."/>
            <person name="Sorensen T."/>
            <person name="Nielsen M.R."/>
            <person name="Sondergaard T.E."/>
            <person name="Sorensen J.L."/>
            <person name="Fitzpatrick D.A."/>
            <person name="Frisvad J.C."/>
            <person name="Nielsen K.L."/>
        </authorList>
    </citation>
    <scope>NUCLEOTIDE SEQUENCE</scope>
    <source>
        <strain evidence="1">IBT 29864</strain>
    </source>
</reference>
<dbReference type="Proteomes" id="UP001147782">
    <property type="component" value="Unassembled WGS sequence"/>
</dbReference>
<comment type="caution">
    <text evidence="1">The sequence shown here is derived from an EMBL/GenBank/DDBJ whole genome shotgun (WGS) entry which is preliminary data.</text>
</comment>
<accession>A0A9W9SL33</accession>